<evidence type="ECO:0000313" key="3">
    <source>
        <dbReference type="EMBL" id="MBC9797743.1"/>
    </source>
</evidence>
<dbReference type="Pfam" id="PF05569">
    <property type="entry name" value="Peptidase_M56"/>
    <property type="match status" value="1"/>
</dbReference>
<dbReference type="Proteomes" id="UP000653730">
    <property type="component" value="Unassembled WGS sequence"/>
</dbReference>
<dbReference type="RefSeq" id="WP_187966873.1">
    <property type="nucleotide sequence ID" value="NZ_JACVDC010000070.1"/>
</dbReference>
<dbReference type="PANTHER" id="PTHR34978:SF3">
    <property type="entry name" value="SLR0241 PROTEIN"/>
    <property type="match status" value="1"/>
</dbReference>
<dbReference type="PANTHER" id="PTHR34978">
    <property type="entry name" value="POSSIBLE SENSOR-TRANSDUCER PROTEIN BLAR"/>
    <property type="match status" value="1"/>
</dbReference>
<reference evidence="3 4" key="1">
    <citation type="submission" date="2020-09" db="EMBL/GenBank/DDBJ databases">
        <title>Sinomicrobium weinanense sp. nov., a halophilic bacteria isolated from saline-alkali soil.</title>
        <authorList>
            <person name="Wu P."/>
            <person name="Ren H."/>
            <person name="Mei Y."/>
            <person name="Liang Y."/>
            <person name="Chen Z."/>
        </authorList>
    </citation>
    <scope>NUCLEOTIDE SEQUENCE [LARGE SCALE GENOMIC DNA]</scope>
    <source>
        <strain evidence="3 4">FJxs</strain>
    </source>
</reference>
<protein>
    <submittedName>
        <fullName evidence="3">M56 family metallopeptidase</fullName>
    </submittedName>
</protein>
<feature type="transmembrane region" description="Helical" evidence="1">
    <location>
        <begin position="264"/>
        <end position="281"/>
    </location>
</feature>
<sequence>MEDFLIYTFKSAGFITLFYLCYRIFLHRETFFKLNRYFLLTGMALSVMLPFLTITRMVEGAPVNYIPAGPTGNPDVRDITAMPDIWSVIFWIYISGAAFFAGRLLLQLWSLKRFLSGCEKDRQEGFVLAETTRNTMPFSFFNLIVYNPSMYTDKKELNAILEHEKVHAWQKHSLDMILLQLFMVFQWCNPVVWLYKRMVSANLEYLADRDAVRKGINKKDYQYLLLGQTEAYKNYIALTNTFFNSSIKKRVVMLNKNNSSRKQLWKYGVVIPVLTVFLLIVNTKIEAQEKKTPWKVSAVEETITVTDTVHVSKDGKLPIIVDGKFAGEDFDINSIKGRLMRVIENKKVAVEKYGAKGKNGVIEIFTEEYLKKNPEMEYMKSEEQYPVKYDKIKSSSGDDVVTDIKTSSPWKVKVGVQSVDGKQPRIAVNGKLMKKGFDINTLDLSRTEKTTLFKDKEAIEKYGEDGADGVVEITIKEE</sequence>
<comment type="caution">
    <text evidence="3">The sequence shown here is derived from an EMBL/GenBank/DDBJ whole genome shotgun (WGS) entry which is preliminary data.</text>
</comment>
<feature type="transmembrane region" description="Helical" evidence="1">
    <location>
        <begin position="37"/>
        <end position="58"/>
    </location>
</feature>
<name>A0A926JUF4_9FLAO</name>
<dbReference type="CDD" id="cd07341">
    <property type="entry name" value="M56_BlaR1_MecR1_like"/>
    <property type="match status" value="1"/>
</dbReference>
<keyword evidence="4" id="KW-1185">Reference proteome</keyword>
<feature type="transmembrane region" description="Helical" evidence="1">
    <location>
        <begin position="6"/>
        <end position="25"/>
    </location>
</feature>
<evidence type="ECO:0000259" key="2">
    <source>
        <dbReference type="Pfam" id="PF05569"/>
    </source>
</evidence>
<dbReference type="AlphaFoldDB" id="A0A926JUF4"/>
<feature type="transmembrane region" description="Helical" evidence="1">
    <location>
        <begin position="85"/>
        <end position="106"/>
    </location>
</feature>
<keyword evidence="1" id="KW-1133">Transmembrane helix</keyword>
<evidence type="ECO:0000256" key="1">
    <source>
        <dbReference type="SAM" id="Phobius"/>
    </source>
</evidence>
<keyword evidence="1" id="KW-0472">Membrane</keyword>
<keyword evidence="1" id="KW-0812">Transmembrane</keyword>
<feature type="domain" description="Peptidase M56" evidence="2">
    <location>
        <begin position="152"/>
        <end position="254"/>
    </location>
</feature>
<proteinExistence type="predicted"/>
<accession>A0A926JUF4</accession>
<dbReference type="EMBL" id="JACVDC010000070">
    <property type="protein sequence ID" value="MBC9797743.1"/>
    <property type="molecule type" value="Genomic_DNA"/>
</dbReference>
<evidence type="ECO:0000313" key="4">
    <source>
        <dbReference type="Proteomes" id="UP000653730"/>
    </source>
</evidence>
<organism evidence="3 4">
    <name type="scientific">Sinomicrobium weinanense</name>
    <dbReference type="NCBI Taxonomy" id="2842200"/>
    <lineage>
        <taxon>Bacteria</taxon>
        <taxon>Pseudomonadati</taxon>
        <taxon>Bacteroidota</taxon>
        <taxon>Flavobacteriia</taxon>
        <taxon>Flavobacteriales</taxon>
        <taxon>Flavobacteriaceae</taxon>
        <taxon>Sinomicrobium</taxon>
    </lineage>
</organism>
<dbReference type="InterPro" id="IPR052173">
    <property type="entry name" value="Beta-lactam_resp_regulator"/>
</dbReference>
<gene>
    <name evidence="3" type="ORF">IBL28_17360</name>
</gene>
<dbReference type="InterPro" id="IPR008756">
    <property type="entry name" value="Peptidase_M56"/>
</dbReference>